<evidence type="ECO:0000313" key="2">
    <source>
        <dbReference type="Proteomes" id="UP000530403"/>
    </source>
</evidence>
<protein>
    <submittedName>
        <fullName evidence="1">Uncharacterized protein</fullName>
    </submittedName>
</protein>
<sequence length="45" mass="4886">MELWECINCGAPGGYRYCSTACEVADACPDGPDCRTCPDAEKEVR</sequence>
<gene>
    <name evidence="1" type="ORF">HEB29_005959</name>
</gene>
<comment type="caution">
    <text evidence="1">The sequence shown here is derived from an EMBL/GenBank/DDBJ whole genome shotgun (WGS) entry which is preliminary data.</text>
</comment>
<proteinExistence type="predicted"/>
<evidence type="ECO:0000313" key="1">
    <source>
        <dbReference type="EMBL" id="NYE44845.1"/>
    </source>
</evidence>
<name>A0A7Y9KZT9_9ACTN</name>
<dbReference type="AlphaFoldDB" id="A0A7Y9KZT9"/>
<accession>A0A7Y9KZT9</accession>
<dbReference type="Proteomes" id="UP000530403">
    <property type="component" value="Unassembled WGS sequence"/>
</dbReference>
<dbReference type="EMBL" id="JACCCF010000002">
    <property type="protein sequence ID" value="NYE44845.1"/>
    <property type="molecule type" value="Genomic_DNA"/>
</dbReference>
<reference evidence="1 2" key="1">
    <citation type="submission" date="2020-07" db="EMBL/GenBank/DDBJ databases">
        <title>Sequencing the genomes of 1000 actinobacteria strains.</title>
        <authorList>
            <person name="Klenk H.-P."/>
        </authorList>
    </citation>
    <scope>NUCLEOTIDE SEQUENCE [LARGE SCALE GENOMIC DNA]</scope>
    <source>
        <strain evidence="1 2">DSM 41455</strain>
    </source>
</reference>
<organism evidence="1 2">
    <name type="scientific">Streptomyces fulvorobeus</name>
    <dbReference type="NCBI Taxonomy" id="284028"/>
    <lineage>
        <taxon>Bacteria</taxon>
        <taxon>Bacillati</taxon>
        <taxon>Actinomycetota</taxon>
        <taxon>Actinomycetes</taxon>
        <taxon>Kitasatosporales</taxon>
        <taxon>Streptomycetaceae</taxon>
        <taxon>Streptomyces</taxon>
    </lineage>
</organism>